<comment type="caution">
    <text evidence="9">The sequence shown here is derived from an EMBL/GenBank/DDBJ whole genome shotgun (WGS) entry which is preliminary data.</text>
</comment>
<sequence length="364" mass="39573">MVSFNLIMPELNNFLTQLGGEDYKGYIIALFTLAAGLARPFSGKLADKIGRKQVMYVGLLVSILSNFVYPFVSVIWLFLLLRFFHGFSTGFHPTGATAMVSDILPENRRGEGMGVFGTSMSLGMGLGQSLGTPVANWLGMNGLFLSAAGIGVISAVLLLRVEETLSEKERFKRKMLLVKKNEIFDPLVTPVAITMFLSSYCSGLILVLMPDLSGYLGIGNKGLFFIFYVASTIMVRTFMGKLSDRIGRRQTLFYGMLILLGAIILLAFAGNLVLFIIAATVFGIATGITSPTLFAWTADLSNPSNKGRGTGTMFIALEMGIMSGALSTLVFYTNNLETLQTCLYVGAIMCILALGYLQTIRSKY</sequence>
<feature type="transmembrane region" description="Helical" evidence="7">
    <location>
        <begin position="143"/>
        <end position="162"/>
    </location>
</feature>
<dbReference type="Pfam" id="PF07690">
    <property type="entry name" value="MFS_1"/>
    <property type="match status" value="2"/>
</dbReference>
<evidence type="ECO:0000313" key="9">
    <source>
        <dbReference type="EMBL" id="GAA0873630.1"/>
    </source>
</evidence>
<evidence type="ECO:0000256" key="3">
    <source>
        <dbReference type="ARBA" id="ARBA00007520"/>
    </source>
</evidence>
<reference evidence="9 10" key="1">
    <citation type="journal article" date="2019" name="Int. J. Syst. Evol. Microbiol.">
        <title>The Global Catalogue of Microorganisms (GCM) 10K type strain sequencing project: providing services to taxonomists for standard genome sequencing and annotation.</title>
        <authorList>
            <consortium name="The Broad Institute Genomics Platform"/>
            <consortium name="The Broad Institute Genome Sequencing Center for Infectious Disease"/>
            <person name="Wu L."/>
            <person name="Ma J."/>
        </authorList>
    </citation>
    <scope>NUCLEOTIDE SEQUENCE [LARGE SCALE GENOMIC DNA]</scope>
    <source>
        <strain evidence="9 10">JCM 16083</strain>
    </source>
</reference>
<gene>
    <name evidence="9" type="ORF">GCM10009118_00380</name>
</gene>
<feature type="domain" description="Major facilitator superfamily (MFS) profile" evidence="8">
    <location>
        <begin position="1"/>
        <end position="364"/>
    </location>
</feature>
<evidence type="ECO:0000256" key="1">
    <source>
        <dbReference type="ARBA" id="ARBA00003279"/>
    </source>
</evidence>
<dbReference type="InterPro" id="IPR052714">
    <property type="entry name" value="MFS_Exporter"/>
</dbReference>
<keyword evidence="6 7" id="KW-0472">Membrane</keyword>
<feature type="transmembrane region" description="Helical" evidence="7">
    <location>
        <begin position="251"/>
        <end position="269"/>
    </location>
</feature>
<organism evidence="9 10">
    <name type="scientific">Wandonia haliotis</name>
    <dbReference type="NCBI Taxonomy" id="574963"/>
    <lineage>
        <taxon>Bacteria</taxon>
        <taxon>Pseudomonadati</taxon>
        <taxon>Bacteroidota</taxon>
        <taxon>Flavobacteriia</taxon>
        <taxon>Flavobacteriales</taxon>
        <taxon>Crocinitomicaceae</taxon>
        <taxon>Wandonia</taxon>
    </lineage>
</organism>
<comment type="function">
    <text evidence="1">Resistance to tetracycline by an active tetracycline efflux. This is an energy-dependent process that decreases the accumulation of the antibiotic in whole cells. This protein functions as a metal-tetracycline/H(+) antiporter.</text>
</comment>
<feature type="transmembrane region" description="Helical" evidence="7">
    <location>
        <begin position="275"/>
        <end position="298"/>
    </location>
</feature>
<protein>
    <submittedName>
        <fullName evidence="9">MFS transporter</fullName>
    </submittedName>
</protein>
<dbReference type="EMBL" id="BAAAFH010000001">
    <property type="protein sequence ID" value="GAA0873630.1"/>
    <property type="molecule type" value="Genomic_DNA"/>
</dbReference>
<evidence type="ECO:0000313" key="10">
    <source>
        <dbReference type="Proteomes" id="UP001501126"/>
    </source>
</evidence>
<feature type="transmembrane region" description="Helical" evidence="7">
    <location>
        <begin position="183"/>
        <end position="210"/>
    </location>
</feature>
<dbReference type="PRINTS" id="PR01035">
    <property type="entry name" value="TCRTETA"/>
</dbReference>
<comment type="similarity">
    <text evidence="3">Belongs to the major facilitator superfamily. TCR/Tet family.</text>
</comment>
<keyword evidence="10" id="KW-1185">Reference proteome</keyword>
<dbReference type="PANTHER" id="PTHR23531:SF1">
    <property type="entry name" value="QUINOLENE RESISTANCE PROTEIN NORA"/>
    <property type="match status" value="1"/>
</dbReference>
<feature type="transmembrane region" description="Helical" evidence="7">
    <location>
        <begin position="338"/>
        <end position="357"/>
    </location>
</feature>
<dbReference type="InterPro" id="IPR001958">
    <property type="entry name" value="Tet-R_TetA/multi-R_MdtG-like"/>
</dbReference>
<feature type="transmembrane region" description="Helical" evidence="7">
    <location>
        <begin position="23"/>
        <end position="42"/>
    </location>
</feature>
<keyword evidence="4 7" id="KW-0812">Transmembrane</keyword>
<dbReference type="InterPro" id="IPR036259">
    <property type="entry name" value="MFS_trans_sf"/>
</dbReference>
<evidence type="ECO:0000256" key="5">
    <source>
        <dbReference type="ARBA" id="ARBA00022989"/>
    </source>
</evidence>
<dbReference type="PANTHER" id="PTHR23531">
    <property type="entry name" value="QUINOLENE RESISTANCE PROTEIN NORA"/>
    <property type="match status" value="1"/>
</dbReference>
<keyword evidence="5 7" id="KW-1133">Transmembrane helix</keyword>
<evidence type="ECO:0000256" key="6">
    <source>
        <dbReference type="ARBA" id="ARBA00023136"/>
    </source>
</evidence>
<dbReference type="InterPro" id="IPR005829">
    <property type="entry name" value="Sugar_transporter_CS"/>
</dbReference>
<evidence type="ECO:0000259" key="8">
    <source>
        <dbReference type="PROSITE" id="PS50850"/>
    </source>
</evidence>
<dbReference type="SUPFAM" id="SSF103473">
    <property type="entry name" value="MFS general substrate transporter"/>
    <property type="match status" value="1"/>
</dbReference>
<comment type="subcellular location">
    <subcellularLocation>
        <location evidence="2">Membrane</location>
        <topology evidence="2">Multi-pass membrane protein</topology>
    </subcellularLocation>
</comment>
<dbReference type="PROSITE" id="PS50850">
    <property type="entry name" value="MFS"/>
    <property type="match status" value="1"/>
</dbReference>
<dbReference type="PROSITE" id="PS00216">
    <property type="entry name" value="SUGAR_TRANSPORT_1"/>
    <property type="match status" value="2"/>
</dbReference>
<feature type="transmembrane region" description="Helical" evidence="7">
    <location>
        <begin position="310"/>
        <end position="332"/>
    </location>
</feature>
<feature type="transmembrane region" description="Helical" evidence="7">
    <location>
        <begin position="54"/>
        <end position="79"/>
    </location>
</feature>
<evidence type="ECO:0000256" key="7">
    <source>
        <dbReference type="SAM" id="Phobius"/>
    </source>
</evidence>
<dbReference type="Gene3D" id="1.20.1250.20">
    <property type="entry name" value="MFS general substrate transporter like domains"/>
    <property type="match status" value="2"/>
</dbReference>
<dbReference type="InterPro" id="IPR011701">
    <property type="entry name" value="MFS"/>
</dbReference>
<feature type="transmembrane region" description="Helical" evidence="7">
    <location>
        <begin position="222"/>
        <end position="239"/>
    </location>
</feature>
<evidence type="ECO:0000256" key="4">
    <source>
        <dbReference type="ARBA" id="ARBA00022692"/>
    </source>
</evidence>
<evidence type="ECO:0000256" key="2">
    <source>
        <dbReference type="ARBA" id="ARBA00004141"/>
    </source>
</evidence>
<accession>A0ABN1MKF9</accession>
<dbReference type="Proteomes" id="UP001501126">
    <property type="component" value="Unassembled WGS sequence"/>
</dbReference>
<name>A0ABN1MKF9_9FLAO</name>
<dbReference type="CDD" id="cd17489">
    <property type="entry name" value="MFS_YfcJ_like"/>
    <property type="match status" value="1"/>
</dbReference>
<proteinExistence type="inferred from homology"/>
<dbReference type="InterPro" id="IPR020846">
    <property type="entry name" value="MFS_dom"/>
</dbReference>